<gene>
    <name evidence="1" type="ORF">L3Q82_011255</name>
</gene>
<dbReference type="Proteomes" id="UP000831701">
    <property type="component" value="Chromosome 13"/>
</dbReference>
<protein>
    <submittedName>
        <fullName evidence="1">Uncharacterized protein</fullName>
    </submittedName>
</protein>
<reference evidence="1" key="1">
    <citation type="submission" date="2022-04" db="EMBL/GenBank/DDBJ databases">
        <title>Jade perch genome.</title>
        <authorList>
            <person name="Chao B."/>
        </authorList>
    </citation>
    <scope>NUCLEOTIDE SEQUENCE</scope>
    <source>
        <strain evidence="1">CB-2022</strain>
    </source>
</reference>
<accession>A0ACB8WCH5</accession>
<sequence length="668" mass="77310">MAASLVFRLHDRGPELVREVLLERGWEEYDKEEQEEKDWNLYWRGSAFRSSEYHNLLPWQRLNHHPKTAGITRKDCLARNLKRMRATFSSALYDFSPTTFILPNDYTRFLAEYNKLRPTKGPLMYWICKPVDLSRGRGIFIFEDIKDLVYDCSVIIQRYISKPLLISGYKFDLRIYVCVKSFHPLTVYIHQEGLVRFATEKYNLSSLHNLYAHLTNTSINKFGPFYKTEKERVGQGCKWTMSKFRHFLHSQDINELLLWQRINNIITLTLLTIAPSVPSCPNCVELFGFDVLVDIRFKPWLLEVNYSPSLTLDCQADITVKKRLISDLIDLMNYTVTDSLRDRAYQRQGQEQPCCHASHLGHVIPTLSKFKETKHQRRRSGSQTSQTHMLPLLKTLCPPEKMNKKQSRKHALLSDYQRHLPPVDLNKIHAARGRGVNTTVTKTDTDKTLNLILGPHSRTNVSVVNRQTRPALAPWLMDNRSLHVSEVTNRDDTATEAEMELSGETDVSSSIRDIPSRGLGLRRSAASWRLPNIYRGLKTNEFLVDYQQDRKHLILVVIQGEKVNRNHRPGWIPLEETRSLNGHVPPLRVGDFIRTFPFNSATLKASQHKLDVKVVIQEIHKLTSKLAASEKSREEEEVTKETDGEEDFDSLLWGPKDPPLLSQCFKHT</sequence>
<dbReference type="EMBL" id="CM041543">
    <property type="protein sequence ID" value="KAI3364463.1"/>
    <property type="molecule type" value="Genomic_DNA"/>
</dbReference>
<proteinExistence type="predicted"/>
<keyword evidence="2" id="KW-1185">Reference proteome</keyword>
<evidence type="ECO:0000313" key="2">
    <source>
        <dbReference type="Proteomes" id="UP000831701"/>
    </source>
</evidence>
<comment type="caution">
    <text evidence="1">The sequence shown here is derived from an EMBL/GenBank/DDBJ whole genome shotgun (WGS) entry which is preliminary data.</text>
</comment>
<evidence type="ECO:0000313" key="1">
    <source>
        <dbReference type="EMBL" id="KAI3364463.1"/>
    </source>
</evidence>
<organism evidence="1 2">
    <name type="scientific">Scortum barcoo</name>
    <name type="common">barcoo grunter</name>
    <dbReference type="NCBI Taxonomy" id="214431"/>
    <lineage>
        <taxon>Eukaryota</taxon>
        <taxon>Metazoa</taxon>
        <taxon>Chordata</taxon>
        <taxon>Craniata</taxon>
        <taxon>Vertebrata</taxon>
        <taxon>Euteleostomi</taxon>
        <taxon>Actinopterygii</taxon>
        <taxon>Neopterygii</taxon>
        <taxon>Teleostei</taxon>
        <taxon>Neoteleostei</taxon>
        <taxon>Acanthomorphata</taxon>
        <taxon>Eupercaria</taxon>
        <taxon>Centrarchiformes</taxon>
        <taxon>Terapontoidei</taxon>
        <taxon>Terapontidae</taxon>
        <taxon>Scortum</taxon>
    </lineage>
</organism>
<name>A0ACB8WCH5_9TELE</name>